<evidence type="ECO:0000256" key="6">
    <source>
        <dbReference type="ARBA" id="ARBA00023002"/>
    </source>
</evidence>
<dbReference type="InterPro" id="IPR013509">
    <property type="entry name" value="RNR_lsu_N"/>
</dbReference>
<dbReference type="PRINTS" id="PR01183">
    <property type="entry name" value="RIBORDTASEM1"/>
</dbReference>
<dbReference type="KEGG" id="vg:13993461"/>
<dbReference type="InterPro" id="IPR013346">
    <property type="entry name" value="NrdE_NrdA_C"/>
</dbReference>
<dbReference type="EC" id="1.17.4.1" evidence="2 9"/>
<evidence type="ECO:0000256" key="1">
    <source>
        <dbReference type="ARBA" id="ARBA00010406"/>
    </source>
</evidence>
<dbReference type="InterPro" id="IPR039718">
    <property type="entry name" value="Rrm1"/>
</dbReference>
<comment type="function">
    <text evidence="9">Provides the precursors necessary for DNA synthesis. Catalyzes the biosynthesis of deoxyribonucleotides from the corresponding ribonucleotides.</text>
</comment>
<evidence type="ECO:0000256" key="4">
    <source>
        <dbReference type="ARBA" id="ARBA00022741"/>
    </source>
</evidence>
<dbReference type="GeneID" id="13993461"/>
<dbReference type="InterPro" id="IPR005144">
    <property type="entry name" value="ATP-cone_dom"/>
</dbReference>
<evidence type="ECO:0000259" key="10">
    <source>
        <dbReference type="PROSITE" id="PS51161"/>
    </source>
</evidence>
<dbReference type="PANTHER" id="PTHR11573:SF6">
    <property type="entry name" value="RIBONUCLEOSIDE-DIPHOSPHATE REDUCTASE LARGE SUBUNIT"/>
    <property type="match status" value="1"/>
</dbReference>
<evidence type="ECO:0000256" key="9">
    <source>
        <dbReference type="RuleBase" id="RU003410"/>
    </source>
</evidence>
<sequence>MINTVVKSDGSSVPFEPERLNKAAIFGDDGNGNWSHISMDAYKRLYDGCTTREVNQALIDACVSRKDEAHSRMAGRVLIGQIYKEAYGGFTKIPTLFNFYHYMTSIGYWEDMGYDSFDLVKLETVINHSKDLDYGYAVLKQFRDKYGIKDNINDVLFESPQMMFMGIAMAVMKRMPKDRRINDVIQLYTYLSDLKINAPTPYLNGLRTGRTGYASCCIIKADDTAKSIGVAREVAYTMTVAQAGIGYYLSSRSIGDGVRGNTIKHMGKLPYYRGIDAGVKENRQSTRGGSATISFLALDPQIDELMRLKNPQTVTSKRINTMDYSIGINQSFMNRVAKNLDWMLVSYKDAPQLHEGMFKMTMQEFDAEVARVAADKKIPKTWVKARDLALELITQRAETGRLYVYWPDEMNRHTPFLETIYSSNLCQEICLPTKGYKDMRNIFDPLADDGEVALCFLSSLVAGRVSPEEYEDVAYYTVLMIDNVMDIMDYPYENMEHTAKSRRSIGVGLTNLAHYIAKHKVAYGSPESKQLVHDLAELHSFSLHKASLRLAKERGVAPWMNKTKYPQGWLPIDTYNKAVDSVVKDPSLKQDWESLRQEIIKNGGIRNSVLEAYMPNESSSLATNTTNGLYPVRDHIIFKKSPQGSVLFIVPEYEALKDYYTSAWDISSNDLIDVYAVIQKFAGQAISADLYIDYTQLKDGKISMKDQIGYLIRATKMGMKTWYYLNSKVGAGDSLTAELQAKKQAEEETRKDYPLIADNSVEDPYCEGCAL</sequence>
<dbReference type="SUPFAM" id="SSF51998">
    <property type="entry name" value="PFL-like glycyl radical enzymes"/>
    <property type="match status" value="1"/>
</dbReference>
<evidence type="ECO:0000256" key="3">
    <source>
        <dbReference type="ARBA" id="ARBA00022533"/>
    </source>
</evidence>
<dbReference type="SUPFAM" id="SSF48168">
    <property type="entry name" value="R1 subunit of ribonucleotide reductase, N-terminal domain"/>
    <property type="match status" value="1"/>
</dbReference>
<feature type="domain" description="ATP-cone" evidence="10">
    <location>
        <begin position="3"/>
        <end position="88"/>
    </location>
</feature>
<protein>
    <recommendedName>
        <fullName evidence="2 9">Ribonucleoside-diphosphate reductase</fullName>
        <ecNumber evidence="2 9">1.17.4.1</ecNumber>
    </recommendedName>
</protein>
<gene>
    <name evidence="11" type="ORF">GAP31_141</name>
</gene>
<keyword evidence="12" id="KW-1185">Reference proteome</keyword>
<dbReference type="PANTHER" id="PTHR11573">
    <property type="entry name" value="RIBONUCLEOSIDE-DIPHOSPHATE REDUCTASE LARGE CHAIN"/>
    <property type="match status" value="1"/>
</dbReference>
<organism evidence="11 12">
    <name type="scientific">Cronobacter phage vB_CsaM_GAP31</name>
    <dbReference type="NCBI Taxonomy" id="1141135"/>
    <lineage>
        <taxon>Viruses</taxon>
        <taxon>Duplodnaviria</taxon>
        <taxon>Heunggongvirae</taxon>
        <taxon>Uroviricota</taxon>
        <taxon>Caudoviricetes</taxon>
        <taxon>Vequintavirinae</taxon>
        <taxon>Seunavirus</taxon>
        <taxon>Seunavirus GAP31</taxon>
    </lineage>
</organism>
<dbReference type="InterPro" id="IPR008926">
    <property type="entry name" value="RNR_R1-su_N"/>
</dbReference>
<dbReference type="UniPathway" id="UPA00326"/>
<dbReference type="Proteomes" id="UP000000458">
    <property type="component" value="Segment"/>
</dbReference>
<evidence type="ECO:0000313" key="12">
    <source>
        <dbReference type="Proteomes" id="UP000000458"/>
    </source>
</evidence>
<proteinExistence type="inferred from homology"/>
<dbReference type="Pfam" id="PF02867">
    <property type="entry name" value="Ribonuc_red_lgC"/>
    <property type="match status" value="1"/>
</dbReference>
<dbReference type="InterPro" id="IPR000788">
    <property type="entry name" value="RNR_lg_C"/>
</dbReference>
<keyword evidence="7 9" id="KW-0215">Deoxyribonucleotide synthesis</keyword>
<dbReference type="NCBIfam" id="TIGR02506">
    <property type="entry name" value="NrdE_NrdA"/>
    <property type="match status" value="1"/>
</dbReference>
<evidence type="ECO:0000256" key="7">
    <source>
        <dbReference type="ARBA" id="ARBA00023116"/>
    </source>
</evidence>
<reference evidence="11 12" key="1">
    <citation type="journal article" date="2012" name="J. Virol.">
        <title>Genome Sequence of Cronobacter sakazakii Myovirus vB_CsaM_GAP31.</title>
        <authorList>
            <person name="Abbasifar R."/>
            <person name="Kropinski A.M."/>
            <person name="Sabour P.M."/>
            <person name="Ackermann H.W."/>
            <person name="Alanis Villa A."/>
            <person name="Abbasifar A."/>
            <person name="Griffiths M.W."/>
        </authorList>
    </citation>
    <scope>NUCLEOTIDE SEQUENCE [LARGE SCALE GENOMIC DNA]</scope>
</reference>
<dbReference type="PROSITE" id="PS51161">
    <property type="entry name" value="ATP_CONE"/>
    <property type="match status" value="1"/>
</dbReference>
<dbReference type="EMBL" id="JN882284">
    <property type="protein sequence ID" value="AFC21323.1"/>
    <property type="molecule type" value="Genomic_DNA"/>
</dbReference>
<comment type="catalytic activity">
    <reaction evidence="9">
        <text>a 2'-deoxyribonucleoside 5'-diphosphate + [thioredoxin]-disulfide + H2O = a ribonucleoside 5'-diphosphate + [thioredoxin]-dithiol</text>
        <dbReference type="Rhea" id="RHEA:23252"/>
        <dbReference type="Rhea" id="RHEA-COMP:10698"/>
        <dbReference type="Rhea" id="RHEA-COMP:10700"/>
        <dbReference type="ChEBI" id="CHEBI:15377"/>
        <dbReference type="ChEBI" id="CHEBI:29950"/>
        <dbReference type="ChEBI" id="CHEBI:50058"/>
        <dbReference type="ChEBI" id="CHEBI:57930"/>
        <dbReference type="ChEBI" id="CHEBI:73316"/>
        <dbReference type="EC" id="1.17.4.1"/>
    </reaction>
</comment>
<dbReference type="Gene3D" id="3.20.70.20">
    <property type="match status" value="1"/>
</dbReference>
<keyword evidence="6 9" id="KW-0560">Oxidoreductase</keyword>
<evidence type="ECO:0000256" key="2">
    <source>
        <dbReference type="ARBA" id="ARBA00012274"/>
    </source>
</evidence>
<accession>K4F613</accession>
<dbReference type="GO" id="GO:0009263">
    <property type="term" value="P:deoxyribonucleotide biosynthetic process"/>
    <property type="evidence" value="ECO:0007669"/>
    <property type="project" value="UniProtKB-KW"/>
</dbReference>
<keyword evidence="4 8" id="KW-0547">Nucleotide-binding</keyword>
<dbReference type="GO" id="GO:0004748">
    <property type="term" value="F:ribonucleoside-diphosphate reductase activity, thioredoxin disulfide as acceptor"/>
    <property type="evidence" value="ECO:0007669"/>
    <property type="project" value="UniProtKB-EC"/>
</dbReference>
<name>K4F613_9CAUD</name>
<keyword evidence="3" id="KW-0021">Allosteric enzyme</keyword>
<evidence type="ECO:0000313" key="11">
    <source>
        <dbReference type="EMBL" id="AFC21323.1"/>
    </source>
</evidence>
<evidence type="ECO:0000256" key="8">
    <source>
        <dbReference type="PROSITE-ProRule" id="PRU00492"/>
    </source>
</evidence>
<keyword evidence="5 8" id="KW-0067">ATP-binding</keyword>
<dbReference type="OrthoDB" id="2980at10239"/>
<dbReference type="Pfam" id="PF00317">
    <property type="entry name" value="Ribonuc_red_lgN"/>
    <property type="match status" value="1"/>
</dbReference>
<dbReference type="GO" id="GO:0005524">
    <property type="term" value="F:ATP binding"/>
    <property type="evidence" value="ECO:0007669"/>
    <property type="project" value="UniProtKB-UniRule"/>
</dbReference>
<comment type="similarity">
    <text evidence="1 9">Belongs to the ribonucleoside diphosphate reductase large chain family.</text>
</comment>
<evidence type="ECO:0000256" key="5">
    <source>
        <dbReference type="ARBA" id="ARBA00022840"/>
    </source>
</evidence>
<dbReference type="RefSeq" id="YP_006986978.1">
    <property type="nucleotide sequence ID" value="NC_019400.1"/>
</dbReference>